<keyword evidence="1 3" id="KW-0378">Hydrolase</keyword>
<evidence type="ECO:0000313" key="4">
    <source>
        <dbReference type="Proteomes" id="UP001244011"/>
    </source>
</evidence>
<dbReference type="InterPro" id="IPR013094">
    <property type="entry name" value="AB_hydrolase_3"/>
</dbReference>
<protein>
    <submittedName>
        <fullName evidence="3">Alpha beta hydrolase</fullName>
    </submittedName>
</protein>
<dbReference type="InterPro" id="IPR029058">
    <property type="entry name" value="AB_hydrolase_fold"/>
</dbReference>
<dbReference type="EMBL" id="MU839033">
    <property type="protein sequence ID" value="KAK1762781.1"/>
    <property type="molecule type" value="Genomic_DNA"/>
</dbReference>
<comment type="caution">
    <text evidence="3">The sequence shown here is derived from an EMBL/GenBank/DDBJ whole genome shotgun (WGS) entry which is preliminary data.</text>
</comment>
<dbReference type="RefSeq" id="XP_060278994.1">
    <property type="nucleotide sequence ID" value="XM_060432572.1"/>
</dbReference>
<gene>
    <name evidence="3" type="ORF">QBC33DRAFT_614085</name>
</gene>
<evidence type="ECO:0000313" key="3">
    <source>
        <dbReference type="EMBL" id="KAK1762781.1"/>
    </source>
</evidence>
<dbReference type="Pfam" id="PF07859">
    <property type="entry name" value="Abhydrolase_3"/>
    <property type="match status" value="1"/>
</dbReference>
<dbReference type="SUPFAM" id="SSF53474">
    <property type="entry name" value="alpha/beta-Hydrolases"/>
    <property type="match status" value="1"/>
</dbReference>
<dbReference type="Gene3D" id="3.40.50.1820">
    <property type="entry name" value="alpha/beta hydrolase"/>
    <property type="match status" value="1"/>
</dbReference>
<evidence type="ECO:0000259" key="2">
    <source>
        <dbReference type="Pfam" id="PF07859"/>
    </source>
</evidence>
<evidence type="ECO:0000256" key="1">
    <source>
        <dbReference type="ARBA" id="ARBA00022801"/>
    </source>
</evidence>
<accession>A0AAJ0BR66</accession>
<proteinExistence type="predicted"/>
<dbReference type="Proteomes" id="UP001244011">
    <property type="component" value="Unassembled WGS sequence"/>
</dbReference>
<reference evidence="3" key="1">
    <citation type="submission" date="2023-06" db="EMBL/GenBank/DDBJ databases">
        <title>Genome-scale phylogeny and comparative genomics of the fungal order Sordariales.</title>
        <authorList>
            <consortium name="Lawrence Berkeley National Laboratory"/>
            <person name="Hensen N."/>
            <person name="Bonometti L."/>
            <person name="Westerberg I."/>
            <person name="Brannstrom I.O."/>
            <person name="Guillou S."/>
            <person name="Cros-Aarteil S."/>
            <person name="Calhoun S."/>
            <person name="Haridas S."/>
            <person name="Kuo A."/>
            <person name="Mondo S."/>
            <person name="Pangilinan J."/>
            <person name="Riley R."/>
            <person name="Labutti K."/>
            <person name="Andreopoulos B."/>
            <person name="Lipzen A."/>
            <person name="Chen C."/>
            <person name="Yanf M."/>
            <person name="Daum C."/>
            <person name="Ng V."/>
            <person name="Clum A."/>
            <person name="Steindorff A."/>
            <person name="Ohm R."/>
            <person name="Martin F."/>
            <person name="Silar P."/>
            <person name="Natvig D."/>
            <person name="Lalanne C."/>
            <person name="Gautier V."/>
            <person name="Ament-Velasquez S.L."/>
            <person name="Kruys A."/>
            <person name="Hutchinson M.I."/>
            <person name="Powell A.J."/>
            <person name="Barry K."/>
            <person name="Miller A.N."/>
            <person name="Grigoriev I.V."/>
            <person name="Debuchy R."/>
            <person name="Gladieux P."/>
            <person name="Thoren M.H."/>
            <person name="Johannesson H."/>
        </authorList>
    </citation>
    <scope>NUCLEOTIDE SEQUENCE</scope>
    <source>
        <strain evidence="3">8032-3</strain>
    </source>
</reference>
<dbReference type="PANTHER" id="PTHR48081">
    <property type="entry name" value="AB HYDROLASE SUPERFAMILY PROTEIN C4A8.06C"/>
    <property type="match status" value="1"/>
</dbReference>
<organism evidence="3 4">
    <name type="scientific">Phialemonium atrogriseum</name>
    <dbReference type="NCBI Taxonomy" id="1093897"/>
    <lineage>
        <taxon>Eukaryota</taxon>
        <taxon>Fungi</taxon>
        <taxon>Dikarya</taxon>
        <taxon>Ascomycota</taxon>
        <taxon>Pezizomycotina</taxon>
        <taxon>Sordariomycetes</taxon>
        <taxon>Sordariomycetidae</taxon>
        <taxon>Cephalothecales</taxon>
        <taxon>Cephalothecaceae</taxon>
        <taxon>Phialemonium</taxon>
    </lineage>
</organism>
<dbReference type="InterPro" id="IPR050300">
    <property type="entry name" value="GDXG_lipolytic_enzyme"/>
</dbReference>
<keyword evidence="4" id="KW-1185">Reference proteome</keyword>
<dbReference type="GO" id="GO:0016787">
    <property type="term" value="F:hydrolase activity"/>
    <property type="evidence" value="ECO:0007669"/>
    <property type="project" value="UniProtKB-KW"/>
</dbReference>
<name>A0AAJ0BR66_9PEZI</name>
<feature type="domain" description="Alpha/beta hydrolase fold-3" evidence="2">
    <location>
        <begin position="128"/>
        <end position="351"/>
    </location>
</feature>
<dbReference type="GeneID" id="85315759"/>
<dbReference type="AlphaFoldDB" id="A0AAJ0BR66"/>
<dbReference type="PANTHER" id="PTHR48081:SF11">
    <property type="entry name" value="ALPHA_BETA HYDROLASE FOLD-3 DOMAIN-CONTAINING PROTEIN-RELATED"/>
    <property type="match status" value="1"/>
</dbReference>
<sequence length="393" mass="42652">MAAPPQHDCNPNPGFGRIPLGDIPRTVMGVFRLAFHVASFFICRPFSRSVRPWRDDLERSIVRKVFLCLPLSILRRPSTIDHFSKSKRYGSIVENLNERVERPDFAGNWLCKPRFDGKAPPSEADVVILYIHGGGYVMSQPNQFAAMLLRVAETVADTGKTVAIFVLDYSLAPESVFPRQLGQASACWEYLTTEQNIPGSNIALMGDSAGGSICLSLLTHLAYPLPSVKSPTIRSAPGRGAFLLSPWVSLFDQGGYSDKADSDLLVGSVLRRWATMAVAGAKRADVENYLEFTTAGSTRPGLGQILPEITYVFAGGDELFLENISRFVEAAKAAGANVMYNVKAGACHDWQVSESVKNEKKYLALPFGTPDAGLLSGADAIGKKLSSLVTGMT</sequence>